<proteinExistence type="inferred from homology"/>
<dbReference type="PANTHER" id="PTHR24305:SF166">
    <property type="entry name" value="CYTOCHROME P450 12A4, MITOCHONDRIAL-RELATED"/>
    <property type="match status" value="1"/>
</dbReference>
<dbReference type="GO" id="GO:0005506">
    <property type="term" value="F:iron ion binding"/>
    <property type="evidence" value="ECO:0007669"/>
    <property type="project" value="InterPro"/>
</dbReference>
<evidence type="ECO:0000256" key="11">
    <source>
        <dbReference type="ARBA" id="ARBA00023033"/>
    </source>
</evidence>
<dbReference type="InterPro" id="IPR002403">
    <property type="entry name" value="Cyt_P450_E_grp-IV"/>
</dbReference>
<keyword evidence="6" id="KW-0812">Transmembrane</keyword>
<comment type="cofactor">
    <cofactor evidence="1 13">
        <name>heme</name>
        <dbReference type="ChEBI" id="CHEBI:30413"/>
    </cofactor>
</comment>
<name>A0AAD7CGG9_9AGAR</name>
<gene>
    <name evidence="14" type="ORF">FB45DRAFT_209504</name>
</gene>
<protein>
    <submittedName>
        <fullName evidence="14">Cytochrome P450</fullName>
    </submittedName>
</protein>
<evidence type="ECO:0000256" key="5">
    <source>
        <dbReference type="ARBA" id="ARBA00022617"/>
    </source>
</evidence>
<keyword evidence="12" id="KW-0472">Membrane</keyword>
<keyword evidence="11" id="KW-0503">Monooxygenase</keyword>
<evidence type="ECO:0000313" key="15">
    <source>
        <dbReference type="Proteomes" id="UP001221142"/>
    </source>
</evidence>
<dbReference type="AlphaFoldDB" id="A0AAD7CGG9"/>
<evidence type="ECO:0000256" key="1">
    <source>
        <dbReference type="ARBA" id="ARBA00001971"/>
    </source>
</evidence>
<accession>A0AAD7CGG9</accession>
<sequence length="536" mass="60057">MPTRLDSFAAVVAAATLLFLYVRNRRARSPLANIPGPSPVSSWKGNLPQIFNIKGWDFPSYIFATYGRVAKMHGLFGREVLYVSDPRVVRRVLLNFPPPPMVVESHNLVNGSGLLGTMGDQHKKQRKMLNPLFAVKHVKAFTPLFFDMAQKLRDTYLNELGIAEEPRTMNMHYWSSRLTLELISQAAFGQSLDPLNSEDSAHPYTVAVRAMLPAALPLSVFRLTTPYLKYLGPKSLRRWLVHALPWPALNEMGKVVDVIYSTAVSTYKQKKTIDLDDPSHKDVMSVLLNANKRASQEDRLPENEVISQMGTLTAAAHDTTPNALARIFWHLGQDQRVQDKLREEILSAKLDINNPDIVQLYDELMALPYLDAVLRETLRLTSPVSMLQRRANVDTSIPLWKPIIGVDGSDITTLNVTKGTDFILVIVNAHRDPEIWGPDALEFKPERWLNPLPDAVGDAALPGVYFQLLPFGGGFKACIGYKYAELQMKVMLYTLLSAFKFQPTTDKVIWNMHMVATPSVEGVKGSQLPMKVSAIV</sequence>
<comment type="pathway">
    <text evidence="3">Secondary metabolite biosynthesis; terpenoid biosynthesis.</text>
</comment>
<keyword evidence="7 13" id="KW-0479">Metal-binding</keyword>
<evidence type="ECO:0000256" key="12">
    <source>
        <dbReference type="ARBA" id="ARBA00023136"/>
    </source>
</evidence>
<dbReference type="GO" id="GO:0016705">
    <property type="term" value="F:oxidoreductase activity, acting on paired donors, with incorporation or reduction of molecular oxygen"/>
    <property type="evidence" value="ECO:0007669"/>
    <property type="project" value="InterPro"/>
</dbReference>
<evidence type="ECO:0000256" key="3">
    <source>
        <dbReference type="ARBA" id="ARBA00004721"/>
    </source>
</evidence>
<evidence type="ECO:0000256" key="7">
    <source>
        <dbReference type="ARBA" id="ARBA00022723"/>
    </source>
</evidence>
<comment type="caution">
    <text evidence="14">The sequence shown here is derived from an EMBL/GenBank/DDBJ whole genome shotgun (WGS) entry which is preliminary data.</text>
</comment>
<organism evidence="14 15">
    <name type="scientific">Roridomyces roridus</name>
    <dbReference type="NCBI Taxonomy" id="1738132"/>
    <lineage>
        <taxon>Eukaryota</taxon>
        <taxon>Fungi</taxon>
        <taxon>Dikarya</taxon>
        <taxon>Basidiomycota</taxon>
        <taxon>Agaricomycotina</taxon>
        <taxon>Agaricomycetes</taxon>
        <taxon>Agaricomycetidae</taxon>
        <taxon>Agaricales</taxon>
        <taxon>Marasmiineae</taxon>
        <taxon>Mycenaceae</taxon>
        <taxon>Roridomyces</taxon>
    </lineage>
</organism>
<dbReference type="Gene3D" id="1.10.630.10">
    <property type="entry name" value="Cytochrome P450"/>
    <property type="match status" value="1"/>
</dbReference>
<dbReference type="GO" id="GO:0016020">
    <property type="term" value="C:membrane"/>
    <property type="evidence" value="ECO:0007669"/>
    <property type="project" value="UniProtKB-SubCell"/>
</dbReference>
<evidence type="ECO:0000256" key="13">
    <source>
        <dbReference type="PIRSR" id="PIRSR602403-1"/>
    </source>
</evidence>
<dbReference type="GO" id="GO:0004497">
    <property type="term" value="F:monooxygenase activity"/>
    <property type="evidence" value="ECO:0007669"/>
    <property type="project" value="UniProtKB-KW"/>
</dbReference>
<dbReference type="InterPro" id="IPR036396">
    <property type="entry name" value="Cyt_P450_sf"/>
</dbReference>
<keyword evidence="9" id="KW-0560">Oxidoreductase</keyword>
<evidence type="ECO:0000313" key="14">
    <source>
        <dbReference type="EMBL" id="KAJ7647813.1"/>
    </source>
</evidence>
<evidence type="ECO:0000256" key="9">
    <source>
        <dbReference type="ARBA" id="ARBA00023002"/>
    </source>
</evidence>
<dbReference type="PANTHER" id="PTHR24305">
    <property type="entry name" value="CYTOCHROME P450"/>
    <property type="match status" value="1"/>
</dbReference>
<dbReference type="PRINTS" id="PR00385">
    <property type="entry name" value="P450"/>
</dbReference>
<evidence type="ECO:0000256" key="10">
    <source>
        <dbReference type="ARBA" id="ARBA00023004"/>
    </source>
</evidence>
<keyword evidence="5 13" id="KW-0349">Heme</keyword>
<dbReference type="Proteomes" id="UP001221142">
    <property type="component" value="Unassembled WGS sequence"/>
</dbReference>
<evidence type="ECO:0000256" key="2">
    <source>
        <dbReference type="ARBA" id="ARBA00004370"/>
    </source>
</evidence>
<comment type="subcellular location">
    <subcellularLocation>
        <location evidence="2">Membrane</location>
    </subcellularLocation>
</comment>
<dbReference type="InterPro" id="IPR001128">
    <property type="entry name" value="Cyt_P450"/>
</dbReference>
<dbReference type="Pfam" id="PF00067">
    <property type="entry name" value="p450"/>
    <property type="match status" value="1"/>
</dbReference>
<dbReference type="SUPFAM" id="SSF48264">
    <property type="entry name" value="Cytochrome P450"/>
    <property type="match status" value="1"/>
</dbReference>
<comment type="similarity">
    <text evidence="4">Belongs to the cytochrome P450 family.</text>
</comment>
<keyword evidence="15" id="KW-1185">Reference proteome</keyword>
<evidence type="ECO:0000256" key="6">
    <source>
        <dbReference type="ARBA" id="ARBA00022692"/>
    </source>
</evidence>
<dbReference type="EMBL" id="JARKIF010000002">
    <property type="protein sequence ID" value="KAJ7647813.1"/>
    <property type="molecule type" value="Genomic_DNA"/>
</dbReference>
<feature type="binding site" description="axial binding residue" evidence="13">
    <location>
        <position position="478"/>
    </location>
    <ligand>
        <name>heme</name>
        <dbReference type="ChEBI" id="CHEBI:30413"/>
    </ligand>
    <ligandPart>
        <name>Fe</name>
        <dbReference type="ChEBI" id="CHEBI:18248"/>
    </ligandPart>
</feature>
<evidence type="ECO:0000256" key="4">
    <source>
        <dbReference type="ARBA" id="ARBA00010617"/>
    </source>
</evidence>
<reference evidence="14" key="1">
    <citation type="submission" date="2023-03" db="EMBL/GenBank/DDBJ databases">
        <title>Massive genome expansion in bonnet fungi (Mycena s.s.) driven by repeated elements and novel gene families across ecological guilds.</title>
        <authorList>
            <consortium name="Lawrence Berkeley National Laboratory"/>
            <person name="Harder C.B."/>
            <person name="Miyauchi S."/>
            <person name="Viragh M."/>
            <person name="Kuo A."/>
            <person name="Thoen E."/>
            <person name="Andreopoulos B."/>
            <person name="Lu D."/>
            <person name="Skrede I."/>
            <person name="Drula E."/>
            <person name="Henrissat B."/>
            <person name="Morin E."/>
            <person name="Kohler A."/>
            <person name="Barry K."/>
            <person name="LaButti K."/>
            <person name="Morin E."/>
            <person name="Salamov A."/>
            <person name="Lipzen A."/>
            <person name="Mereny Z."/>
            <person name="Hegedus B."/>
            <person name="Baldrian P."/>
            <person name="Stursova M."/>
            <person name="Weitz H."/>
            <person name="Taylor A."/>
            <person name="Grigoriev I.V."/>
            <person name="Nagy L.G."/>
            <person name="Martin F."/>
            <person name="Kauserud H."/>
        </authorList>
    </citation>
    <scope>NUCLEOTIDE SEQUENCE</scope>
    <source>
        <strain evidence="14">9284</strain>
    </source>
</reference>
<dbReference type="PRINTS" id="PR00465">
    <property type="entry name" value="EP450IV"/>
</dbReference>
<evidence type="ECO:0000256" key="8">
    <source>
        <dbReference type="ARBA" id="ARBA00022989"/>
    </source>
</evidence>
<dbReference type="GO" id="GO:0020037">
    <property type="term" value="F:heme binding"/>
    <property type="evidence" value="ECO:0007669"/>
    <property type="project" value="InterPro"/>
</dbReference>
<keyword evidence="8" id="KW-1133">Transmembrane helix</keyword>
<dbReference type="InterPro" id="IPR050121">
    <property type="entry name" value="Cytochrome_P450_monoxygenase"/>
</dbReference>
<keyword evidence="10 13" id="KW-0408">Iron</keyword>